<feature type="domain" description="Glycosyl transferase family 1" evidence="3">
    <location>
        <begin position="180"/>
        <end position="345"/>
    </location>
</feature>
<accession>A0A4Y3WN18</accession>
<keyword evidence="2 5" id="KW-0808">Transferase</keyword>
<keyword evidence="6" id="KW-1185">Reference proteome</keyword>
<comment type="caution">
    <text evidence="5">The sequence shown here is derived from an EMBL/GenBank/DDBJ whole genome shotgun (WGS) entry which is preliminary data.</text>
</comment>
<dbReference type="EMBL" id="BJNG01000017">
    <property type="protein sequence ID" value="GEC20195.1"/>
    <property type="molecule type" value="Genomic_DNA"/>
</dbReference>
<dbReference type="Gene3D" id="3.40.50.2000">
    <property type="entry name" value="Glycogen Phosphorylase B"/>
    <property type="match status" value="2"/>
</dbReference>
<gene>
    <name evidence="5" type="ORF">PHY01_24780</name>
</gene>
<dbReference type="PANTHER" id="PTHR12526">
    <property type="entry name" value="GLYCOSYLTRANSFERASE"/>
    <property type="match status" value="1"/>
</dbReference>
<dbReference type="Pfam" id="PF13439">
    <property type="entry name" value="Glyco_transf_4"/>
    <property type="match status" value="1"/>
</dbReference>
<feature type="domain" description="Glycosyltransferase subfamily 4-like N-terminal" evidence="4">
    <location>
        <begin position="12"/>
        <end position="169"/>
    </location>
</feature>
<dbReference type="InterPro" id="IPR028098">
    <property type="entry name" value="Glyco_trans_4-like_N"/>
</dbReference>
<evidence type="ECO:0000256" key="2">
    <source>
        <dbReference type="ARBA" id="ARBA00022679"/>
    </source>
</evidence>
<evidence type="ECO:0000313" key="5">
    <source>
        <dbReference type="EMBL" id="GEC20195.1"/>
    </source>
</evidence>
<dbReference type="GO" id="GO:0016757">
    <property type="term" value="F:glycosyltransferase activity"/>
    <property type="evidence" value="ECO:0007669"/>
    <property type="project" value="UniProtKB-KW"/>
</dbReference>
<proteinExistence type="predicted"/>
<dbReference type="SUPFAM" id="SSF53756">
    <property type="entry name" value="UDP-Glycosyltransferase/glycogen phosphorylase"/>
    <property type="match status" value="1"/>
</dbReference>
<dbReference type="InterPro" id="IPR001296">
    <property type="entry name" value="Glyco_trans_1"/>
</dbReference>
<evidence type="ECO:0000256" key="1">
    <source>
        <dbReference type="ARBA" id="ARBA00022676"/>
    </source>
</evidence>
<sequence length="368" mass="38980">MKVAHLVPTLHPGGPETGLVDLAEVAPRAGLELMVVALSTTSDTTQVSALRRRGVPVAELGLAPYDPRAAGRVARALRERGAELVHTHLPHADVVGAAAALRMRVPAVSTLHHIENEPADRLDRLRRTARILARQRFMARTVAISRTQREWYRGLGGPAGDIVVLPDGVVDPPPVDPAERDRVRAVLEVADGEALALSTAPMRRDAGHELLLDAVELLPATSPLTVALAADGPLRPWLESRVAASDALRDRVRFVHRGQDPAVLLGSADLVLHTSASGALPTALLRAMAAGVPAVATRVGGVPEVVTSATGVLVPLRPGPIADALAALATDPDRRARLGTAARERYLAEFEAVGWAQRLRGLYDEVLA</sequence>
<evidence type="ECO:0000259" key="4">
    <source>
        <dbReference type="Pfam" id="PF13439"/>
    </source>
</evidence>
<dbReference type="Proteomes" id="UP000320338">
    <property type="component" value="Unassembled WGS sequence"/>
</dbReference>
<protein>
    <submittedName>
        <fullName evidence="5">Glycosyl transferase family 1</fullName>
    </submittedName>
</protein>
<dbReference type="AlphaFoldDB" id="A0A4Y3WN18"/>
<organism evidence="5 6">
    <name type="scientific">Pseudonocardia hydrocarbonoxydans</name>
    <dbReference type="NCBI Taxonomy" id="76726"/>
    <lineage>
        <taxon>Bacteria</taxon>
        <taxon>Bacillati</taxon>
        <taxon>Actinomycetota</taxon>
        <taxon>Actinomycetes</taxon>
        <taxon>Pseudonocardiales</taxon>
        <taxon>Pseudonocardiaceae</taxon>
        <taxon>Pseudonocardia</taxon>
    </lineage>
</organism>
<dbReference type="Pfam" id="PF00534">
    <property type="entry name" value="Glycos_transf_1"/>
    <property type="match status" value="1"/>
</dbReference>
<dbReference type="PANTHER" id="PTHR12526:SF636">
    <property type="entry name" value="BLL3647 PROTEIN"/>
    <property type="match status" value="1"/>
</dbReference>
<evidence type="ECO:0000259" key="3">
    <source>
        <dbReference type="Pfam" id="PF00534"/>
    </source>
</evidence>
<reference evidence="5 6" key="1">
    <citation type="submission" date="2019-06" db="EMBL/GenBank/DDBJ databases">
        <title>Whole genome shotgun sequence of Pseudonocardia hydrocarbonoxydans NBRC 14498.</title>
        <authorList>
            <person name="Hosoyama A."/>
            <person name="Uohara A."/>
            <person name="Ohji S."/>
            <person name="Ichikawa N."/>
        </authorList>
    </citation>
    <scope>NUCLEOTIDE SEQUENCE [LARGE SCALE GENOMIC DNA]</scope>
    <source>
        <strain evidence="5 6">NBRC 14498</strain>
    </source>
</reference>
<keyword evidence="1" id="KW-0328">Glycosyltransferase</keyword>
<name>A0A4Y3WN18_9PSEU</name>
<dbReference type="OrthoDB" id="9771846at2"/>
<evidence type="ECO:0000313" key="6">
    <source>
        <dbReference type="Proteomes" id="UP000320338"/>
    </source>
</evidence>
<dbReference type="RefSeq" id="WP_141278716.1">
    <property type="nucleotide sequence ID" value="NZ_BAAARZ010000008.1"/>
</dbReference>